<dbReference type="EnsemblMetazoa" id="XM_019917079.1">
    <property type="protein sequence ID" value="XP_019772638.1"/>
    <property type="gene ID" value="LOC109546207"/>
</dbReference>
<dbReference type="AlphaFoldDB" id="A0AAR5QHD2"/>
<dbReference type="Proteomes" id="UP000019118">
    <property type="component" value="Unassembled WGS sequence"/>
</dbReference>
<evidence type="ECO:0000256" key="1">
    <source>
        <dbReference type="SAM" id="MobiDB-lite"/>
    </source>
</evidence>
<reference evidence="2" key="2">
    <citation type="submission" date="2024-08" db="UniProtKB">
        <authorList>
            <consortium name="EnsemblMetazoa"/>
        </authorList>
    </citation>
    <scope>IDENTIFICATION</scope>
</reference>
<feature type="region of interest" description="Disordered" evidence="1">
    <location>
        <begin position="1"/>
        <end position="59"/>
    </location>
</feature>
<reference evidence="3" key="1">
    <citation type="journal article" date="2013" name="Genome Biol.">
        <title>Draft genome of the mountain pine beetle, Dendroctonus ponderosae Hopkins, a major forest pest.</title>
        <authorList>
            <person name="Keeling C.I."/>
            <person name="Yuen M.M."/>
            <person name="Liao N.Y."/>
            <person name="Docking T.R."/>
            <person name="Chan S.K."/>
            <person name="Taylor G.A."/>
            <person name="Palmquist D.L."/>
            <person name="Jackman S.D."/>
            <person name="Nguyen A."/>
            <person name="Li M."/>
            <person name="Henderson H."/>
            <person name="Janes J.K."/>
            <person name="Zhao Y."/>
            <person name="Pandoh P."/>
            <person name="Moore R."/>
            <person name="Sperling F.A."/>
            <person name="Huber D.P."/>
            <person name="Birol I."/>
            <person name="Jones S.J."/>
            <person name="Bohlmann J."/>
        </authorList>
    </citation>
    <scope>NUCLEOTIDE SEQUENCE</scope>
</reference>
<feature type="compositionally biased region" description="Low complexity" evidence="1">
    <location>
        <begin position="11"/>
        <end position="48"/>
    </location>
</feature>
<organism evidence="2 3">
    <name type="scientific">Dendroctonus ponderosae</name>
    <name type="common">Mountain pine beetle</name>
    <dbReference type="NCBI Taxonomy" id="77166"/>
    <lineage>
        <taxon>Eukaryota</taxon>
        <taxon>Metazoa</taxon>
        <taxon>Ecdysozoa</taxon>
        <taxon>Arthropoda</taxon>
        <taxon>Hexapoda</taxon>
        <taxon>Insecta</taxon>
        <taxon>Pterygota</taxon>
        <taxon>Neoptera</taxon>
        <taxon>Endopterygota</taxon>
        <taxon>Coleoptera</taxon>
        <taxon>Polyphaga</taxon>
        <taxon>Cucujiformia</taxon>
        <taxon>Curculionidae</taxon>
        <taxon>Scolytinae</taxon>
        <taxon>Dendroctonus</taxon>
    </lineage>
</organism>
<sequence length="123" mass="12783">MKKPNPLPKRTVPAAKTATASSSKAVAPVSKPASKISSKAATKASVKSNPVVDQKKTKMIAPIGRNSALVAASKSSTKSTSPKSKYASKYNCSAQLYKPAHVFVKCNVDYIGAFQSKPGASPC</sequence>
<proteinExistence type="predicted"/>
<name>A0AAR5QHD2_DENPD</name>
<evidence type="ECO:0000313" key="2">
    <source>
        <dbReference type="EnsemblMetazoa" id="XP_019772638.1"/>
    </source>
</evidence>
<keyword evidence="3" id="KW-1185">Reference proteome</keyword>
<evidence type="ECO:0000313" key="3">
    <source>
        <dbReference type="Proteomes" id="UP000019118"/>
    </source>
</evidence>
<protein>
    <submittedName>
        <fullName evidence="2">Uncharacterized protein</fullName>
    </submittedName>
</protein>
<accession>A0AAR5QHD2</accession>